<dbReference type="Gene3D" id="3.40.1190.20">
    <property type="match status" value="1"/>
</dbReference>
<dbReference type="GO" id="GO:0016301">
    <property type="term" value="F:kinase activity"/>
    <property type="evidence" value="ECO:0007669"/>
    <property type="project" value="UniProtKB-KW"/>
</dbReference>
<protein>
    <submittedName>
        <fullName evidence="7">2-dehydro-3-deoxygluconokinase</fullName>
    </submittedName>
</protein>
<dbReference type="GO" id="GO:0005524">
    <property type="term" value="F:ATP binding"/>
    <property type="evidence" value="ECO:0007669"/>
    <property type="project" value="UniProtKB-KW"/>
</dbReference>
<accession>A0A1X7I5E0</accession>
<dbReference type="STRING" id="1852522.SAMN06295960_0137"/>
<dbReference type="CDD" id="cd01166">
    <property type="entry name" value="KdgK"/>
    <property type="match status" value="1"/>
</dbReference>
<dbReference type="Proteomes" id="UP000193834">
    <property type="component" value="Unassembled WGS sequence"/>
</dbReference>
<dbReference type="SUPFAM" id="SSF53613">
    <property type="entry name" value="Ribokinase-like"/>
    <property type="match status" value="1"/>
</dbReference>
<proteinExistence type="inferred from homology"/>
<organism evidence="7 8">
    <name type="scientific">Paenibacillus aquistagni</name>
    <dbReference type="NCBI Taxonomy" id="1852522"/>
    <lineage>
        <taxon>Bacteria</taxon>
        <taxon>Bacillati</taxon>
        <taxon>Bacillota</taxon>
        <taxon>Bacilli</taxon>
        <taxon>Bacillales</taxon>
        <taxon>Paenibacillaceae</taxon>
        <taxon>Paenibacillus</taxon>
    </lineage>
</organism>
<dbReference type="AlphaFoldDB" id="A0A1X7I5E0"/>
<reference evidence="7 8" key="1">
    <citation type="submission" date="2017-04" db="EMBL/GenBank/DDBJ databases">
        <authorList>
            <person name="Afonso C.L."/>
            <person name="Miller P.J."/>
            <person name="Scott M.A."/>
            <person name="Spackman E."/>
            <person name="Goraichik I."/>
            <person name="Dimitrov K.M."/>
            <person name="Suarez D.L."/>
            <person name="Swayne D.E."/>
        </authorList>
    </citation>
    <scope>NUCLEOTIDE SEQUENCE [LARGE SCALE GENOMIC DNA]</scope>
    <source>
        <strain evidence="7 8">11</strain>
    </source>
</reference>
<evidence type="ECO:0000256" key="1">
    <source>
        <dbReference type="ARBA" id="ARBA00010688"/>
    </source>
</evidence>
<name>A0A1X7I5E0_9BACL</name>
<evidence type="ECO:0000256" key="4">
    <source>
        <dbReference type="ARBA" id="ARBA00022777"/>
    </source>
</evidence>
<evidence type="ECO:0000256" key="2">
    <source>
        <dbReference type="ARBA" id="ARBA00022679"/>
    </source>
</evidence>
<keyword evidence="5" id="KW-0067">ATP-binding</keyword>
<dbReference type="Pfam" id="PF00294">
    <property type="entry name" value="PfkB"/>
    <property type="match status" value="1"/>
</dbReference>
<keyword evidence="8" id="KW-1185">Reference proteome</keyword>
<feature type="domain" description="Carbohydrate kinase PfkB" evidence="6">
    <location>
        <begin position="14"/>
        <end position="309"/>
    </location>
</feature>
<dbReference type="InterPro" id="IPR011611">
    <property type="entry name" value="PfkB_dom"/>
</dbReference>
<evidence type="ECO:0000259" key="6">
    <source>
        <dbReference type="Pfam" id="PF00294"/>
    </source>
</evidence>
<dbReference type="PROSITE" id="PS00584">
    <property type="entry name" value="PFKB_KINASES_2"/>
    <property type="match status" value="1"/>
</dbReference>
<dbReference type="PANTHER" id="PTHR43085">
    <property type="entry name" value="HEXOKINASE FAMILY MEMBER"/>
    <property type="match status" value="1"/>
</dbReference>
<gene>
    <name evidence="7" type="ORF">SAMN06295960_0137</name>
</gene>
<evidence type="ECO:0000256" key="5">
    <source>
        <dbReference type="ARBA" id="ARBA00022840"/>
    </source>
</evidence>
<keyword evidence="2" id="KW-0808">Transferase</keyword>
<sequence length="325" mass="35068">MLEALSACEGKKLDVVTFGETMALFSSTDTRGIEYAQTMMKSFGGAESNVAIGLARLGHLVGWFSRLGKDPLGRYILKGIRGEGVDISRVELADHEATGVMMRELVAGQSSVYYYRKHAAVSRLAPEHLDPAYIENAAMLHITGITCALSSSCADAVEAAVRIAKAAEVKVSFDPNLRLKLWTIEEARARLLPLADKVDYFLPGLDELKLLYGTNDQQQIFNRLGQLSAVSVVKGGLGMNYIVQGTRVEEVPYQPVAHVVDTVGAGDAFCAGLLSGLVRGLSVQEAVQLANVTGAMAVQAFGDWEALPTREQVEAKQSQAVHIER</sequence>
<dbReference type="EMBL" id="FXAZ01000001">
    <property type="protein sequence ID" value="SMG09468.1"/>
    <property type="molecule type" value="Genomic_DNA"/>
</dbReference>
<keyword evidence="3" id="KW-0547">Nucleotide-binding</keyword>
<evidence type="ECO:0000313" key="8">
    <source>
        <dbReference type="Proteomes" id="UP000193834"/>
    </source>
</evidence>
<evidence type="ECO:0000256" key="3">
    <source>
        <dbReference type="ARBA" id="ARBA00022741"/>
    </source>
</evidence>
<dbReference type="InterPro" id="IPR050306">
    <property type="entry name" value="PfkB_Carbo_kinase"/>
</dbReference>
<dbReference type="InterPro" id="IPR029056">
    <property type="entry name" value="Ribokinase-like"/>
</dbReference>
<comment type="similarity">
    <text evidence="1">Belongs to the carbohydrate kinase PfkB family.</text>
</comment>
<dbReference type="InterPro" id="IPR002173">
    <property type="entry name" value="Carboh/pur_kinase_PfkB_CS"/>
</dbReference>
<evidence type="ECO:0000313" key="7">
    <source>
        <dbReference type="EMBL" id="SMG09468.1"/>
    </source>
</evidence>
<dbReference type="PANTHER" id="PTHR43085:SF1">
    <property type="entry name" value="PSEUDOURIDINE KINASE-RELATED"/>
    <property type="match status" value="1"/>
</dbReference>
<keyword evidence="4 7" id="KW-0418">Kinase</keyword>